<dbReference type="SUPFAM" id="SSF52540">
    <property type="entry name" value="P-loop containing nucleoside triphosphate hydrolases"/>
    <property type="match status" value="1"/>
</dbReference>
<keyword evidence="6" id="KW-0067">ATP-binding</keyword>
<dbReference type="EMBL" id="JACGWJ010000021">
    <property type="protein sequence ID" value="KAL0335350.1"/>
    <property type="molecule type" value="Genomic_DNA"/>
</dbReference>
<evidence type="ECO:0000256" key="5">
    <source>
        <dbReference type="ARBA" id="ARBA00022821"/>
    </source>
</evidence>
<dbReference type="InterPro" id="IPR002182">
    <property type="entry name" value="NB-ARC"/>
</dbReference>
<evidence type="ECO:0000259" key="8">
    <source>
        <dbReference type="Pfam" id="PF00931"/>
    </source>
</evidence>
<organism evidence="11">
    <name type="scientific">Sesamum radiatum</name>
    <name type="common">Black benniseed</name>
    <dbReference type="NCBI Taxonomy" id="300843"/>
    <lineage>
        <taxon>Eukaryota</taxon>
        <taxon>Viridiplantae</taxon>
        <taxon>Streptophyta</taxon>
        <taxon>Embryophyta</taxon>
        <taxon>Tracheophyta</taxon>
        <taxon>Spermatophyta</taxon>
        <taxon>Magnoliopsida</taxon>
        <taxon>eudicotyledons</taxon>
        <taxon>Gunneridae</taxon>
        <taxon>Pentapetalae</taxon>
        <taxon>asterids</taxon>
        <taxon>lamiids</taxon>
        <taxon>Lamiales</taxon>
        <taxon>Pedaliaceae</taxon>
        <taxon>Sesamum</taxon>
    </lineage>
</organism>
<dbReference type="AlphaFoldDB" id="A0AAW2MXC2"/>
<dbReference type="GO" id="GO:0005524">
    <property type="term" value="F:ATP binding"/>
    <property type="evidence" value="ECO:0007669"/>
    <property type="project" value="UniProtKB-KW"/>
</dbReference>
<feature type="domain" description="NB-ARC" evidence="8">
    <location>
        <begin position="149"/>
        <end position="310"/>
    </location>
</feature>
<evidence type="ECO:0000259" key="9">
    <source>
        <dbReference type="Pfam" id="PF23247"/>
    </source>
</evidence>
<dbReference type="InterPro" id="IPR058922">
    <property type="entry name" value="WHD_DRP"/>
</dbReference>
<evidence type="ECO:0000256" key="1">
    <source>
        <dbReference type="ARBA" id="ARBA00008894"/>
    </source>
</evidence>
<dbReference type="Pfam" id="PF13855">
    <property type="entry name" value="LRR_8"/>
    <property type="match status" value="1"/>
</dbReference>
<dbReference type="InterPro" id="IPR036388">
    <property type="entry name" value="WH-like_DNA-bd_sf"/>
</dbReference>
<keyword evidence="5" id="KW-0611">Plant defense</keyword>
<gene>
    <name evidence="11" type="ORF">Sradi_4746900</name>
</gene>
<evidence type="ECO:0000259" key="10">
    <source>
        <dbReference type="Pfam" id="PF23559"/>
    </source>
</evidence>
<feature type="domain" description="Disease resistance protein At4g27190-like leucine-rich repeats" evidence="9">
    <location>
        <begin position="738"/>
        <end position="871"/>
    </location>
</feature>
<dbReference type="InterPro" id="IPR042197">
    <property type="entry name" value="Apaf_helical"/>
</dbReference>
<dbReference type="GO" id="GO:0043531">
    <property type="term" value="F:ADP binding"/>
    <property type="evidence" value="ECO:0007669"/>
    <property type="project" value="InterPro"/>
</dbReference>
<dbReference type="Gene3D" id="1.10.10.10">
    <property type="entry name" value="Winged helix-like DNA-binding domain superfamily/Winged helix DNA-binding domain"/>
    <property type="match status" value="1"/>
</dbReference>
<dbReference type="GO" id="GO:0051607">
    <property type="term" value="P:defense response to virus"/>
    <property type="evidence" value="ECO:0007669"/>
    <property type="project" value="UniProtKB-ARBA"/>
</dbReference>
<dbReference type="SMART" id="SM00369">
    <property type="entry name" value="LRR_TYP"/>
    <property type="match status" value="3"/>
</dbReference>
<evidence type="ECO:0000256" key="2">
    <source>
        <dbReference type="ARBA" id="ARBA00022614"/>
    </source>
</evidence>
<dbReference type="Gene3D" id="1.10.8.430">
    <property type="entry name" value="Helical domain of apoptotic protease-activating factors"/>
    <property type="match status" value="1"/>
</dbReference>
<keyword evidence="3" id="KW-0677">Repeat</keyword>
<keyword evidence="2" id="KW-0433">Leucine-rich repeat</keyword>
<evidence type="ECO:0000313" key="11">
    <source>
        <dbReference type="EMBL" id="KAL0335350.1"/>
    </source>
</evidence>
<dbReference type="InterPro" id="IPR003591">
    <property type="entry name" value="Leu-rich_rpt_typical-subtyp"/>
</dbReference>
<evidence type="ECO:0000256" key="3">
    <source>
        <dbReference type="ARBA" id="ARBA00022737"/>
    </source>
</evidence>
<evidence type="ECO:0000256" key="7">
    <source>
        <dbReference type="SAM" id="Coils"/>
    </source>
</evidence>
<dbReference type="InterPro" id="IPR027417">
    <property type="entry name" value="P-loop_NTPase"/>
</dbReference>
<dbReference type="Pfam" id="PF23559">
    <property type="entry name" value="WHD_DRP"/>
    <property type="match status" value="1"/>
</dbReference>
<dbReference type="PRINTS" id="PR00364">
    <property type="entry name" value="DISEASERSIST"/>
</dbReference>
<dbReference type="InterPro" id="IPR050905">
    <property type="entry name" value="Plant_NBS-LRR"/>
</dbReference>
<comment type="caution">
    <text evidence="11">The sequence shown here is derived from an EMBL/GenBank/DDBJ whole genome shotgun (WGS) entry which is preliminary data.</text>
</comment>
<keyword evidence="7" id="KW-0175">Coiled coil</keyword>
<dbReference type="PROSITE" id="PS51450">
    <property type="entry name" value="LRR"/>
    <property type="match status" value="1"/>
</dbReference>
<feature type="domain" description="Disease resistance protein winged helix" evidence="10">
    <location>
        <begin position="401"/>
        <end position="467"/>
    </location>
</feature>
<evidence type="ECO:0000256" key="6">
    <source>
        <dbReference type="ARBA" id="ARBA00022840"/>
    </source>
</evidence>
<comment type="similarity">
    <text evidence="1">Belongs to the disease resistance NB-LRR family.</text>
</comment>
<dbReference type="Pfam" id="PF23247">
    <property type="entry name" value="LRR_RPS2"/>
    <property type="match status" value="1"/>
</dbReference>
<dbReference type="Gene3D" id="3.40.50.300">
    <property type="entry name" value="P-loop containing nucleotide triphosphate hydrolases"/>
    <property type="match status" value="1"/>
</dbReference>
<dbReference type="PANTHER" id="PTHR33463:SF187">
    <property type="entry name" value="AND NB-ARC DOMAIN DISEASE RESISTANCE PROTEIN, PUTATIVE-RELATED"/>
    <property type="match status" value="1"/>
</dbReference>
<keyword evidence="4" id="KW-0547">Nucleotide-binding</keyword>
<evidence type="ECO:0000256" key="4">
    <source>
        <dbReference type="ARBA" id="ARBA00022741"/>
    </source>
</evidence>
<dbReference type="FunFam" id="3.40.50.300:FF:001091">
    <property type="entry name" value="Probable disease resistance protein At1g61300"/>
    <property type="match status" value="1"/>
</dbReference>
<proteinExistence type="inferred from homology"/>
<dbReference type="InterPro" id="IPR001611">
    <property type="entry name" value="Leu-rich_rpt"/>
</dbReference>
<dbReference type="Pfam" id="PF00931">
    <property type="entry name" value="NB-ARC"/>
    <property type="match status" value="1"/>
</dbReference>
<dbReference type="Gene3D" id="3.80.10.10">
    <property type="entry name" value="Ribonuclease Inhibitor"/>
    <property type="match status" value="2"/>
</dbReference>
<dbReference type="InterPro" id="IPR032675">
    <property type="entry name" value="LRR_dom_sf"/>
</dbReference>
<feature type="coiled-coil region" evidence="7">
    <location>
        <begin position="23"/>
        <end position="86"/>
    </location>
</feature>
<reference evidence="11" key="1">
    <citation type="submission" date="2020-06" db="EMBL/GenBank/DDBJ databases">
        <authorList>
            <person name="Li T."/>
            <person name="Hu X."/>
            <person name="Zhang T."/>
            <person name="Song X."/>
            <person name="Zhang H."/>
            <person name="Dai N."/>
            <person name="Sheng W."/>
            <person name="Hou X."/>
            <person name="Wei L."/>
        </authorList>
    </citation>
    <scope>NUCLEOTIDE SEQUENCE</scope>
    <source>
        <strain evidence="11">G02</strain>
        <tissue evidence="11">Leaf</tissue>
    </source>
</reference>
<name>A0AAW2MXC2_SESRA</name>
<reference evidence="11" key="2">
    <citation type="journal article" date="2024" name="Plant">
        <title>Genomic evolution and insights into agronomic trait innovations of Sesamum species.</title>
        <authorList>
            <person name="Miao H."/>
            <person name="Wang L."/>
            <person name="Qu L."/>
            <person name="Liu H."/>
            <person name="Sun Y."/>
            <person name="Le M."/>
            <person name="Wang Q."/>
            <person name="Wei S."/>
            <person name="Zheng Y."/>
            <person name="Lin W."/>
            <person name="Duan Y."/>
            <person name="Cao H."/>
            <person name="Xiong S."/>
            <person name="Wang X."/>
            <person name="Wei L."/>
            <person name="Li C."/>
            <person name="Ma Q."/>
            <person name="Ju M."/>
            <person name="Zhao R."/>
            <person name="Li G."/>
            <person name="Mu C."/>
            <person name="Tian Q."/>
            <person name="Mei H."/>
            <person name="Zhang T."/>
            <person name="Gao T."/>
            <person name="Zhang H."/>
        </authorList>
    </citation>
    <scope>NUCLEOTIDE SEQUENCE</scope>
    <source>
        <strain evidence="11">G02</strain>
    </source>
</reference>
<dbReference type="PANTHER" id="PTHR33463">
    <property type="entry name" value="NB-ARC DOMAIN-CONTAINING PROTEIN-RELATED"/>
    <property type="match status" value="1"/>
</dbReference>
<dbReference type="SUPFAM" id="SSF52058">
    <property type="entry name" value="L domain-like"/>
    <property type="match status" value="1"/>
</dbReference>
<dbReference type="FunFam" id="1.10.10.10:FF:000322">
    <property type="entry name" value="Probable disease resistance protein At1g63360"/>
    <property type="match status" value="1"/>
</dbReference>
<protein>
    <submittedName>
        <fullName evidence="11">Disease resistance protein</fullName>
    </submittedName>
</protein>
<sequence>MAEMLSNMAEKLANLAAEMLLDYTGIQEKMETLRNDIQVLENRAADVLAVIEEEEIYNGKKRKREVEDWLANVDRKKIKCESLNQEVQQTRFYNFYSRLQLGKLVKKTRLEVEKLAERGKFSEGLFLEVCKTRGKPLVTTEWKSQRSLKQNLKTVWPWLMNDVDSRIGIYGMGGVGKTTLAMHMHNKLLNDPKFKGRVYWINVSQDSNIHKLQHDIASVVNLDLSSEDNENQRAAELFGALRKRKSFVLILDNVWNNFDIDKIGIPLGTDGSKLLITSRSVDICHKMGCQKNIKVNVLNEVEAWELFLEKLGYGIKLPSDTEDVAKEVAKRCAGLPLGIITMGGSMRGVIDIHEWRDALEELKESSMGPDDMENKVFPLLLCSFIRLRDPKLQRCFLYCCLYPEDYRIPREELISKFISEGLMDRRNSRQASFDQGHSILNKLENASLLERADSKYVRMHDLIRDMALRIARNDTGFMVKAGLQLHVIPEEQEWEEDLDKISLMCNKISDMTHCVSPNCPRLSTLILRRNPLEKIPDAFFVHMRGLKILDLSYTWIEELPNSLSDLENLNALLLTCCVELKYVPPLTKLKELKELDLNKNKLKELPEGMQNLVNLKSLNIGFMSCMEMIPAGILPKLSHLQRLILPDHFQVPAEELEGLKNLEEFQGLFCDVHDLNQFITSQQKYGKLSFYSIIVGAYDSWSRIHPDSKRLTDKLLTINGYCFKRGRGGEDKVLLPQDIQDLKIVRCDGVSSCFSDMFPSLNSLRSLKSFRISHCTEIECISTLYTTSYLMEEKQESCCFPFQSLENLILSWLPNLTSLIRWDVRAAPPTGTFSHLKKLRIEFCNKIRKLFTLRTLQNLYSLEEVYVSECAGMEEIIGEDDGCELESNNSSCCSASVSSSYNDQAILTLPKLRALSLKWLPELRSICRETVVCDSIETIGMFQCHKIKRLPFFMPQLNGQPSPPPNLKQIRIGKDDRDWWESLEWSHSNIKNMLQPFVKYLELGFQKGLIKPDWNKLVLACLFIRRLQVLLRS</sequence>
<dbReference type="InterPro" id="IPR057135">
    <property type="entry name" value="At4g27190-like_LRR"/>
</dbReference>
<accession>A0AAW2MXC2</accession>